<proteinExistence type="inferred from homology"/>
<dbReference type="EMBL" id="QUAE01000003">
    <property type="protein sequence ID" value="REJ10276.1"/>
    <property type="molecule type" value="Genomic_DNA"/>
</dbReference>
<protein>
    <recommendedName>
        <fullName evidence="5">Tyrosine-protein phosphatase</fullName>
        <ecNumber evidence="5">3.1.3.48</ecNumber>
    </recommendedName>
</protein>
<dbReference type="EC" id="3.1.3.48" evidence="5"/>
<dbReference type="Proteomes" id="UP000256305">
    <property type="component" value="Unassembled WGS sequence"/>
</dbReference>
<reference evidence="6 7" key="1">
    <citation type="submission" date="2018-08" db="EMBL/GenBank/DDBJ databases">
        <title>Genome sequence of Halobacillus trueperi KCTC 3686.</title>
        <authorList>
            <person name="Cho K.H."/>
            <person name="Kwak M.-J."/>
            <person name="Kim B.-Y."/>
            <person name="Chun J."/>
        </authorList>
    </citation>
    <scope>NUCLEOTIDE SEQUENCE [LARGE SCALE GENOMIC DNA]</scope>
    <source>
        <strain evidence="6 7">KCTC 3686</strain>
    </source>
</reference>
<dbReference type="PANTHER" id="PTHR39181:SF1">
    <property type="entry name" value="TYROSINE-PROTEIN PHOSPHATASE YWQE"/>
    <property type="match status" value="1"/>
</dbReference>
<dbReference type="PANTHER" id="PTHR39181">
    <property type="entry name" value="TYROSINE-PROTEIN PHOSPHATASE YWQE"/>
    <property type="match status" value="1"/>
</dbReference>
<evidence type="ECO:0000256" key="3">
    <source>
        <dbReference type="ARBA" id="ARBA00022912"/>
    </source>
</evidence>
<dbReference type="Pfam" id="PF19567">
    <property type="entry name" value="CpsB_CapC"/>
    <property type="match status" value="1"/>
</dbReference>
<dbReference type="PIRSF" id="PIRSF016557">
    <property type="entry name" value="Caps_synth_CpsB"/>
    <property type="match status" value="1"/>
</dbReference>
<evidence type="ECO:0000313" key="6">
    <source>
        <dbReference type="EMBL" id="REJ10276.1"/>
    </source>
</evidence>
<evidence type="ECO:0000313" key="7">
    <source>
        <dbReference type="Proteomes" id="UP000256305"/>
    </source>
</evidence>
<dbReference type="GO" id="GO:0030145">
    <property type="term" value="F:manganese ion binding"/>
    <property type="evidence" value="ECO:0007669"/>
    <property type="project" value="UniProtKB-UniRule"/>
</dbReference>
<dbReference type="SUPFAM" id="SSF89550">
    <property type="entry name" value="PHP domain-like"/>
    <property type="match status" value="1"/>
</dbReference>
<organism evidence="6 7">
    <name type="scientific">Halobacillus trueperi</name>
    <dbReference type="NCBI Taxonomy" id="156205"/>
    <lineage>
        <taxon>Bacteria</taxon>
        <taxon>Bacillati</taxon>
        <taxon>Bacillota</taxon>
        <taxon>Bacilli</taxon>
        <taxon>Bacillales</taxon>
        <taxon>Bacillaceae</taxon>
        <taxon>Halobacillus</taxon>
    </lineage>
</organism>
<dbReference type="InterPro" id="IPR016195">
    <property type="entry name" value="Pol/histidinol_Pase-like"/>
</dbReference>
<comment type="similarity">
    <text evidence="1 5">Belongs to the metallo-dependent hydrolases superfamily. CpsB/CapC family.</text>
</comment>
<keyword evidence="7" id="KW-1185">Reference proteome</keyword>
<dbReference type="InterPro" id="IPR016667">
    <property type="entry name" value="Caps_polysacc_synth_CpsB/CapC"/>
</dbReference>
<dbReference type="AlphaFoldDB" id="A0A3E0JBG8"/>
<comment type="catalytic activity">
    <reaction evidence="4 5">
        <text>O-phospho-L-tyrosyl-[protein] + H2O = L-tyrosyl-[protein] + phosphate</text>
        <dbReference type="Rhea" id="RHEA:10684"/>
        <dbReference type="Rhea" id="RHEA-COMP:10136"/>
        <dbReference type="Rhea" id="RHEA-COMP:20101"/>
        <dbReference type="ChEBI" id="CHEBI:15377"/>
        <dbReference type="ChEBI" id="CHEBI:43474"/>
        <dbReference type="ChEBI" id="CHEBI:46858"/>
        <dbReference type="ChEBI" id="CHEBI:61978"/>
        <dbReference type="EC" id="3.1.3.48"/>
    </reaction>
</comment>
<sequence length="256" mass="29220">MKMIDLHSHILPGLDDGAQTMEDSVAMAKLAVEQGIDTIVATPHHLHTRYSNPKSLVIQKTAQLNDELFQQGIDLTVLPGQEIRLNGDLEAFDSEELLSINKNSGYVFLELPNHDIPHYAKKMMYEIQLLGYKPVLVHPERNKMIRQQPNELYNFVRNGAITQVTAASIAGKLGKEVQKFSYQMIEFNLTHLVASNAHDSKKRGFFMKEAYSKIEKKFGTDLMYQFMENAHVVLEGEMVYTDPPERIRTKKRLGIF</sequence>
<keyword evidence="2 5" id="KW-0378">Hydrolase</keyword>
<evidence type="ECO:0000256" key="1">
    <source>
        <dbReference type="ARBA" id="ARBA00005750"/>
    </source>
</evidence>
<name>A0A3E0JBG8_9BACI</name>
<dbReference type="GO" id="GO:0004725">
    <property type="term" value="F:protein tyrosine phosphatase activity"/>
    <property type="evidence" value="ECO:0007669"/>
    <property type="project" value="UniProtKB-UniRule"/>
</dbReference>
<dbReference type="Gene3D" id="3.20.20.140">
    <property type="entry name" value="Metal-dependent hydrolases"/>
    <property type="match status" value="1"/>
</dbReference>
<gene>
    <name evidence="6" type="ORF">DYE48_06085</name>
</gene>
<accession>A0A3E0JBG8</accession>
<comment type="caution">
    <text evidence="6">The sequence shown here is derived from an EMBL/GenBank/DDBJ whole genome shotgun (WGS) entry which is preliminary data.</text>
</comment>
<evidence type="ECO:0000256" key="4">
    <source>
        <dbReference type="ARBA" id="ARBA00051722"/>
    </source>
</evidence>
<evidence type="ECO:0000256" key="2">
    <source>
        <dbReference type="ARBA" id="ARBA00022801"/>
    </source>
</evidence>
<evidence type="ECO:0000256" key="5">
    <source>
        <dbReference type="PIRNR" id="PIRNR016557"/>
    </source>
</evidence>
<keyword evidence="3 5" id="KW-0904">Protein phosphatase</keyword>